<dbReference type="Proteomes" id="UP000019373">
    <property type="component" value="Unassembled WGS sequence"/>
</dbReference>
<feature type="compositionally biased region" description="Basic and acidic residues" evidence="1">
    <location>
        <begin position="10"/>
        <end position="19"/>
    </location>
</feature>
<name>U1GC50_ENDPU</name>
<dbReference type="Gene3D" id="1.10.260.40">
    <property type="entry name" value="lambda repressor-like DNA-binding domains"/>
    <property type="match status" value="1"/>
</dbReference>
<dbReference type="AlphaFoldDB" id="U1GC50"/>
<dbReference type="GeneID" id="19242701"/>
<dbReference type="OrthoDB" id="10340830at2759"/>
<gene>
    <name evidence="2" type="ORF">EPUS_07821</name>
</gene>
<feature type="region of interest" description="Disordered" evidence="1">
    <location>
        <begin position="456"/>
        <end position="484"/>
    </location>
</feature>
<protein>
    <submittedName>
        <fullName evidence="2">Uncharacterized protein</fullName>
    </submittedName>
</protein>
<accession>U1GC50</accession>
<feature type="region of interest" description="Disordered" evidence="1">
    <location>
        <begin position="1"/>
        <end position="148"/>
    </location>
</feature>
<sequence>MSFVSSSKRIQKDASDPHEPKHHTPGAARGGRSEIPTPTSEETRFDGLLTVHVAQPEGRASASGRPRSDQSNITQSARPGSPFTASKKPRITEPQSATAGPSTSSISASEDAAVPTSASTQLMGGGGTTDTGYNFAGGGGAGSSGRATTRDWLTELPHRTKSSRHMYAAMDMIVGMAVAAPDENNRGAEVFPLFNGPTPLSSEKIAEEVGVSSSTVSRSKAEGIAAGIGSAGISHGTYDTQDKRDQVYALFNEGKSYRTIVTIADVPKHVLERWKADGLAAGRINPEATYESRIAISRQKVNQLYSQNEKISLAEVSRETGVPKTTISSWRRKKIESGITNLEPSGSKSFADIQNKSKRAEAYALLIQDKTMTIKEASKRVGVTESMVHRWKARDVAAGTLPPGLDVQRFRNRYEPEKRKEVQDLLRQSLPVKRIHEITGVGKTTIWKWKAGEDAAGPDISEEGACSEYETSAAPSSNLPKESGYSSDALVHIPRNMAPYLGDIPFEGSIGLTRR</sequence>
<feature type="compositionally biased region" description="Polar residues" evidence="1">
    <location>
        <begin position="93"/>
        <end position="108"/>
    </location>
</feature>
<dbReference type="EMBL" id="KE720819">
    <property type="protein sequence ID" value="ERF75132.1"/>
    <property type="molecule type" value="Genomic_DNA"/>
</dbReference>
<organism evidence="2 3">
    <name type="scientific">Endocarpon pusillum (strain Z07020 / HMAS-L-300199)</name>
    <name type="common">Lichen-forming fungus</name>
    <dbReference type="NCBI Taxonomy" id="1263415"/>
    <lineage>
        <taxon>Eukaryota</taxon>
        <taxon>Fungi</taxon>
        <taxon>Dikarya</taxon>
        <taxon>Ascomycota</taxon>
        <taxon>Pezizomycotina</taxon>
        <taxon>Eurotiomycetes</taxon>
        <taxon>Chaetothyriomycetidae</taxon>
        <taxon>Verrucariales</taxon>
        <taxon>Verrucariaceae</taxon>
        <taxon>Endocarpon</taxon>
    </lineage>
</organism>
<keyword evidence="3" id="KW-1185">Reference proteome</keyword>
<dbReference type="GO" id="GO:0003677">
    <property type="term" value="F:DNA binding"/>
    <property type="evidence" value="ECO:0007669"/>
    <property type="project" value="InterPro"/>
</dbReference>
<evidence type="ECO:0000313" key="3">
    <source>
        <dbReference type="Proteomes" id="UP000019373"/>
    </source>
</evidence>
<feature type="compositionally biased region" description="Gly residues" evidence="1">
    <location>
        <begin position="123"/>
        <end position="143"/>
    </location>
</feature>
<dbReference type="HOGENOM" id="CLU_528952_0_0_1"/>
<dbReference type="InterPro" id="IPR010982">
    <property type="entry name" value="Lambda_DNA-bd_dom_sf"/>
</dbReference>
<evidence type="ECO:0000256" key="1">
    <source>
        <dbReference type="SAM" id="MobiDB-lite"/>
    </source>
</evidence>
<feature type="compositionally biased region" description="Polar residues" evidence="1">
    <location>
        <begin position="469"/>
        <end position="484"/>
    </location>
</feature>
<reference evidence="3" key="1">
    <citation type="journal article" date="2014" name="BMC Genomics">
        <title>Genome characteristics reveal the impact of lichenization on lichen-forming fungus Endocarpon pusillum Hedwig (Verrucariales, Ascomycota).</title>
        <authorList>
            <person name="Wang Y.-Y."/>
            <person name="Liu B."/>
            <person name="Zhang X.-Y."/>
            <person name="Zhou Q.-M."/>
            <person name="Zhang T."/>
            <person name="Li H."/>
            <person name="Yu Y.-F."/>
            <person name="Zhang X.-L."/>
            <person name="Hao X.-Y."/>
            <person name="Wang M."/>
            <person name="Wang L."/>
            <person name="Wei J.-C."/>
        </authorList>
    </citation>
    <scope>NUCLEOTIDE SEQUENCE [LARGE SCALE GENOMIC DNA]</scope>
    <source>
        <strain evidence="3">Z07020 / HMAS-L-300199</strain>
    </source>
</reference>
<dbReference type="RefSeq" id="XP_007787565.1">
    <property type="nucleotide sequence ID" value="XM_007789375.1"/>
</dbReference>
<feature type="compositionally biased region" description="Polar residues" evidence="1">
    <location>
        <begin position="69"/>
        <end position="78"/>
    </location>
</feature>
<evidence type="ECO:0000313" key="2">
    <source>
        <dbReference type="EMBL" id="ERF75132.1"/>
    </source>
</evidence>
<proteinExistence type="predicted"/>